<dbReference type="InterPro" id="IPR036390">
    <property type="entry name" value="WH_DNA-bd_sf"/>
</dbReference>
<dbReference type="Proteomes" id="UP000290809">
    <property type="component" value="Unassembled WGS sequence"/>
</dbReference>
<evidence type="ECO:0000259" key="1">
    <source>
        <dbReference type="PROSITE" id="PS51504"/>
    </source>
</evidence>
<dbReference type="GO" id="GO:0000786">
    <property type="term" value="C:nucleosome"/>
    <property type="evidence" value="ECO:0007669"/>
    <property type="project" value="InterPro"/>
</dbReference>
<evidence type="ECO:0000313" key="3">
    <source>
        <dbReference type="Proteomes" id="UP000290809"/>
    </source>
</evidence>
<dbReference type="PROSITE" id="PS51504">
    <property type="entry name" value="H15"/>
    <property type="match status" value="1"/>
</dbReference>
<dbReference type="Pfam" id="PF00538">
    <property type="entry name" value="Linker_histone"/>
    <property type="match status" value="1"/>
</dbReference>
<keyword evidence="3" id="KW-1185">Reference proteome</keyword>
<dbReference type="InterPro" id="IPR005818">
    <property type="entry name" value="Histone_H1/H5_H15"/>
</dbReference>
<dbReference type="AlphaFoldDB" id="A0A430QC59"/>
<gene>
    <name evidence="2" type="ORF">DC041_0010475</name>
</gene>
<accession>A0A430QC59</accession>
<name>A0A430QC59_SCHBO</name>
<reference evidence="2 3" key="1">
    <citation type="journal article" date="2019" name="PLoS Pathog.">
        <title>Genome sequence of the bovine parasite Schistosoma bovis Tanzania.</title>
        <authorList>
            <person name="Oey H."/>
            <person name="Zakrzewski M."/>
            <person name="Gobert G."/>
            <person name="Gravermann K."/>
            <person name="Stoye J."/>
            <person name="Jones M."/>
            <person name="Mcmanus D."/>
            <person name="Krause L."/>
        </authorList>
    </citation>
    <scope>NUCLEOTIDE SEQUENCE [LARGE SCALE GENOMIC DNA]</scope>
    <source>
        <strain evidence="2 3">TAN1997</strain>
    </source>
</reference>
<dbReference type="EMBL" id="QMKO01002002">
    <property type="protein sequence ID" value="RTG85288.1"/>
    <property type="molecule type" value="Genomic_DNA"/>
</dbReference>
<comment type="caution">
    <text evidence="2">The sequence shown here is derived from an EMBL/GenBank/DDBJ whole genome shotgun (WGS) entry which is preliminary data.</text>
</comment>
<proteinExistence type="predicted"/>
<organism evidence="2 3">
    <name type="scientific">Schistosoma bovis</name>
    <name type="common">Blood fluke</name>
    <dbReference type="NCBI Taxonomy" id="6184"/>
    <lineage>
        <taxon>Eukaryota</taxon>
        <taxon>Metazoa</taxon>
        <taxon>Spiralia</taxon>
        <taxon>Lophotrochozoa</taxon>
        <taxon>Platyhelminthes</taxon>
        <taxon>Trematoda</taxon>
        <taxon>Digenea</taxon>
        <taxon>Strigeidida</taxon>
        <taxon>Schistosomatoidea</taxon>
        <taxon>Schistosomatidae</taxon>
        <taxon>Schistosoma</taxon>
    </lineage>
</organism>
<dbReference type="Gene3D" id="1.10.10.10">
    <property type="entry name" value="Winged helix-like DNA-binding domain superfamily/Winged helix DNA-binding domain"/>
    <property type="match status" value="1"/>
</dbReference>
<evidence type="ECO:0000313" key="2">
    <source>
        <dbReference type="EMBL" id="RTG85288.1"/>
    </source>
</evidence>
<dbReference type="InterPro" id="IPR036388">
    <property type="entry name" value="WH-like_DNA-bd_sf"/>
</dbReference>
<sequence length="84" mass="9534">MITAAILAIKGCKCISLATIKKYITVKYKFDVEKKQVAYIRHAIVHDVENSACIRVGNKRKSESGNFKIAGKKRLNKRYLFKSS</sequence>
<dbReference type="GO" id="GO:0003677">
    <property type="term" value="F:DNA binding"/>
    <property type="evidence" value="ECO:0007669"/>
    <property type="project" value="InterPro"/>
</dbReference>
<dbReference type="STRING" id="6184.A0A430QC59"/>
<dbReference type="GO" id="GO:0006334">
    <property type="term" value="P:nucleosome assembly"/>
    <property type="evidence" value="ECO:0007669"/>
    <property type="project" value="InterPro"/>
</dbReference>
<protein>
    <recommendedName>
        <fullName evidence="1">H15 domain-containing protein</fullName>
    </recommendedName>
</protein>
<feature type="domain" description="H15" evidence="1">
    <location>
        <begin position="1"/>
        <end position="71"/>
    </location>
</feature>
<dbReference type="SUPFAM" id="SSF46785">
    <property type="entry name" value="Winged helix' DNA-binding domain"/>
    <property type="match status" value="1"/>
</dbReference>